<dbReference type="EMBL" id="BLXO01000001">
    <property type="protein sequence ID" value="GFN45136.1"/>
    <property type="molecule type" value="Genomic_DNA"/>
</dbReference>
<feature type="transmembrane region" description="Helical" evidence="9">
    <location>
        <begin position="34"/>
        <end position="52"/>
    </location>
</feature>
<comment type="caution">
    <text evidence="11">The sequence shown here is derived from an EMBL/GenBank/DDBJ whole genome shotgun (WGS) entry which is preliminary data.</text>
</comment>
<evidence type="ECO:0000256" key="4">
    <source>
        <dbReference type="ARBA" id="ARBA00022692"/>
    </source>
</evidence>
<feature type="region of interest" description="Disordered" evidence="10">
    <location>
        <begin position="72"/>
        <end position="96"/>
    </location>
</feature>
<feature type="compositionally biased region" description="Basic and acidic residues" evidence="10">
    <location>
        <begin position="81"/>
        <end position="96"/>
    </location>
</feature>
<dbReference type="NCBIfam" id="TIGR01411">
    <property type="entry name" value="tatAE"/>
    <property type="match status" value="1"/>
</dbReference>
<organism evidence="11 12">
    <name type="scientific">Candidatus Regiella insecticola</name>
    <dbReference type="NCBI Taxonomy" id="138073"/>
    <lineage>
        <taxon>Bacteria</taxon>
        <taxon>Pseudomonadati</taxon>
        <taxon>Pseudomonadota</taxon>
        <taxon>Gammaproteobacteria</taxon>
        <taxon>Enterobacterales</taxon>
        <taxon>Enterobacteriaceae</taxon>
        <taxon>aphid secondary symbionts</taxon>
        <taxon>Candidatus Regiella</taxon>
    </lineage>
</organism>
<comment type="function">
    <text evidence="9">Part of the twin-arginine translocation (Tat) system that transports large folded proteins containing a characteristic twin-arginine motif in their signal peptide across membranes. TatA could form the protein-conducting channel of the Tat system.</text>
</comment>
<evidence type="ECO:0000256" key="3">
    <source>
        <dbReference type="ARBA" id="ARBA00022475"/>
    </source>
</evidence>
<dbReference type="HAMAP" id="MF_00236">
    <property type="entry name" value="TatA_E"/>
    <property type="match status" value="1"/>
</dbReference>
<dbReference type="GO" id="GO:0008320">
    <property type="term" value="F:protein transmembrane transporter activity"/>
    <property type="evidence" value="ECO:0007669"/>
    <property type="project" value="UniProtKB-UniRule"/>
</dbReference>
<comment type="similarity">
    <text evidence="9">Belongs to the TatA/E family.</text>
</comment>
<name>A0A6L2ZK33_9ENTR</name>
<evidence type="ECO:0000313" key="11">
    <source>
        <dbReference type="EMBL" id="GFN45136.1"/>
    </source>
</evidence>
<dbReference type="InterPro" id="IPR006312">
    <property type="entry name" value="TatA/E"/>
</dbReference>
<dbReference type="GO" id="GO:0043953">
    <property type="term" value="P:protein transport by the Tat complex"/>
    <property type="evidence" value="ECO:0007669"/>
    <property type="project" value="UniProtKB-UniRule"/>
</dbReference>
<dbReference type="PANTHER" id="PTHR42982:SF1">
    <property type="entry name" value="SEC-INDEPENDENT PROTEIN TRANSLOCASE PROTEIN TATA"/>
    <property type="match status" value="1"/>
</dbReference>
<dbReference type="PANTHER" id="PTHR42982">
    <property type="entry name" value="SEC-INDEPENDENT PROTEIN TRANSLOCASE PROTEIN TATA"/>
    <property type="match status" value="1"/>
</dbReference>
<dbReference type="AlphaFoldDB" id="A0A6L2ZK33"/>
<reference evidence="11 12" key="1">
    <citation type="submission" date="2020-06" db="EMBL/GenBank/DDBJ databases">
        <title>The genome sequence of Candidatus Regiella insecticola strain Tut.</title>
        <authorList>
            <person name="Nikoh N."/>
            <person name="Tsuchida T."/>
            <person name="Koga R."/>
            <person name="Oshima K."/>
            <person name="Hattori M."/>
            <person name="Fukatsu T."/>
        </authorList>
    </citation>
    <scope>NUCLEOTIDE SEQUENCE [LARGE SCALE GENOMIC DNA]</scope>
    <source>
        <strain evidence="11 12">Tut</strain>
    </source>
</reference>
<dbReference type="GO" id="GO:0033281">
    <property type="term" value="C:TAT protein transport complex"/>
    <property type="evidence" value="ECO:0007669"/>
    <property type="project" value="UniProtKB-UniRule"/>
</dbReference>
<evidence type="ECO:0000256" key="5">
    <source>
        <dbReference type="ARBA" id="ARBA00022927"/>
    </source>
</evidence>
<sequence length="122" mass="13431">MIRTNVRGQRRRNLKGEGYIDHEKICEVNNMGGISIWQLIIIAVIVALLFGTSKLRSLGSDLGASLKGFKKAIGDDATPSADDKSPTKADQKSDDADFLKKIVTDEPLDTKTEKTKNNKEQV</sequence>
<keyword evidence="3 9" id="KW-1003">Cell membrane</keyword>
<keyword evidence="2 9" id="KW-0813">Transport</keyword>
<evidence type="ECO:0000256" key="7">
    <source>
        <dbReference type="ARBA" id="ARBA00023010"/>
    </source>
</evidence>
<keyword evidence="4 9" id="KW-0812">Transmembrane</keyword>
<keyword evidence="8 9" id="KW-0472">Membrane</keyword>
<keyword evidence="7 9" id="KW-0811">Translocation</keyword>
<dbReference type="Pfam" id="PF02416">
    <property type="entry name" value="TatA_B_E"/>
    <property type="match status" value="1"/>
</dbReference>
<evidence type="ECO:0000256" key="2">
    <source>
        <dbReference type="ARBA" id="ARBA00022448"/>
    </source>
</evidence>
<evidence type="ECO:0000256" key="10">
    <source>
        <dbReference type="SAM" id="MobiDB-lite"/>
    </source>
</evidence>
<keyword evidence="6 9" id="KW-1133">Transmembrane helix</keyword>
<comment type="subcellular location">
    <subcellularLocation>
        <location evidence="1 9">Cell membrane</location>
        <topology evidence="1 9">Single-pass membrane protein</topology>
    </subcellularLocation>
</comment>
<evidence type="ECO:0000256" key="1">
    <source>
        <dbReference type="ARBA" id="ARBA00004162"/>
    </source>
</evidence>
<evidence type="ECO:0000256" key="6">
    <source>
        <dbReference type="ARBA" id="ARBA00022989"/>
    </source>
</evidence>
<evidence type="ECO:0000256" key="9">
    <source>
        <dbReference type="HAMAP-Rule" id="MF_00236"/>
    </source>
</evidence>
<gene>
    <name evidence="9 11" type="primary">tatA</name>
    <name evidence="11" type="ORF">RINTU1_01360</name>
</gene>
<keyword evidence="5 9" id="KW-0653">Protein transport</keyword>
<dbReference type="InterPro" id="IPR003369">
    <property type="entry name" value="TatA/B/E"/>
</dbReference>
<dbReference type="Gene3D" id="1.20.5.3310">
    <property type="match status" value="1"/>
</dbReference>
<evidence type="ECO:0000256" key="8">
    <source>
        <dbReference type="ARBA" id="ARBA00023136"/>
    </source>
</evidence>
<evidence type="ECO:0000313" key="12">
    <source>
        <dbReference type="Proteomes" id="UP000504714"/>
    </source>
</evidence>
<proteinExistence type="inferred from homology"/>
<dbReference type="Proteomes" id="UP000504714">
    <property type="component" value="Unassembled WGS sequence"/>
</dbReference>
<protein>
    <recommendedName>
        <fullName evidence="9">Sec-independent protein translocase protein TatA</fullName>
    </recommendedName>
</protein>
<comment type="subunit">
    <text evidence="9">The Tat system comprises two distinct complexes: a TatABC complex, containing multiple copies of TatA, TatB and TatC subunits, and a separate TatA complex, containing only TatA subunits. Substrates initially bind to the TatABC complex, which probably triggers association of the separate TatA complex to form the active translocon.</text>
</comment>
<accession>A0A6L2ZK33</accession>